<dbReference type="InterPro" id="IPR036291">
    <property type="entry name" value="NAD(P)-bd_dom_sf"/>
</dbReference>
<dbReference type="EMBL" id="QXWK01000011">
    <property type="protein sequence ID" value="NBH61360.1"/>
    <property type="molecule type" value="Genomic_DNA"/>
</dbReference>
<dbReference type="PIRSF" id="PIRSF000193">
    <property type="entry name" value="Pyrrol-5-carb_rd"/>
    <property type="match status" value="1"/>
</dbReference>
<comment type="caution">
    <text evidence="12">The sequence shown here is derived from an EMBL/GenBank/DDBJ whole genome shotgun (WGS) entry which is preliminary data.</text>
</comment>
<dbReference type="GO" id="GO:0004735">
    <property type="term" value="F:pyrroline-5-carboxylate reductase activity"/>
    <property type="evidence" value="ECO:0007669"/>
    <property type="project" value="UniProtKB-UniRule"/>
</dbReference>
<evidence type="ECO:0000256" key="3">
    <source>
        <dbReference type="ARBA" id="ARBA00022857"/>
    </source>
</evidence>
<dbReference type="InterPro" id="IPR028939">
    <property type="entry name" value="P5C_Rdtase_cat_N"/>
</dbReference>
<dbReference type="FunFam" id="1.10.3730.10:FF:000001">
    <property type="entry name" value="Pyrroline-5-carboxylate reductase"/>
    <property type="match status" value="1"/>
</dbReference>
<feature type="binding site" evidence="8">
    <location>
        <begin position="74"/>
        <end position="77"/>
    </location>
    <ligand>
        <name>NADP(+)</name>
        <dbReference type="ChEBI" id="CHEBI:58349"/>
    </ligand>
</feature>
<comment type="function">
    <text evidence="5 6">Catalyzes the reduction of 1-pyrroline-5-carboxylate (PCA) to L-proline.</text>
</comment>
<protein>
    <recommendedName>
        <fullName evidence="6 7">Pyrroline-5-carboxylate reductase</fullName>
        <shortName evidence="6">P5C reductase</shortName>
        <shortName evidence="6">P5CR</shortName>
        <ecNumber evidence="6 7">1.5.1.2</ecNumber>
    </recommendedName>
    <alternativeName>
        <fullName evidence="6">PCA reductase</fullName>
    </alternativeName>
</protein>
<dbReference type="InterPro" id="IPR029036">
    <property type="entry name" value="P5CR_dimer"/>
</dbReference>
<dbReference type="NCBIfam" id="TIGR00112">
    <property type="entry name" value="proC"/>
    <property type="match status" value="1"/>
</dbReference>
<evidence type="ECO:0000256" key="9">
    <source>
        <dbReference type="RuleBase" id="RU003903"/>
    </source>
</evidence>
<dbReference type="HAMAP" id="MF_01925">
    <property type="entry name" value="P5C_reductase"/>
    <property type="match status" value="1"/>
</dbReference>
<evidence type="ECO:0000259" key="10">
    <source>
        <dbReference type="Pfam" id="PF03807"/>
    </source>
</evidence>
<evidence type="ECO:0000256" key="7">
    <source>
        <dbReference type="NCBIfam" id="TIGR00112"/>
    </source>
</evidence>
<dbReference type="Gene3D" id="1.10.3730.10">
    <property type="entry name" value="ProC C-terminal domain-like"/>
    <property type="match status" value="1"/>
</dbReference>
<dbReference type="AlphaFoldDB" id="A0A845QGZ0"/>
<dbReference type="PROSITE" id="PS00521">
    <property type="entry name" value="P5CR"/>
    <property type="match status" value="1"/>
</dbReference>
<sequence>MLTQNKINLGFIGFGNMAQAITDGFLYKGALRPDQICACGGSYEKLCCNARKRGISPCHSAEEVAEKSDIIFIAVKPNMVEPVTAPICKKLQGKILISVAAGMLSDDYEKFLPGTHHLSTIPNTPVSTGEGIFIAENAHTLTEDEFAFVKTLLETISLVKSVAPSQFSIAGTIAGCGPALTALFVEALGDAGVLHGLSRDLAYQLASQMIVGTGKMLVSSSMHPGVLKDGVCSPGGTTIVGVTALERRGLRSAVIDAVDAIETL</sequence>
<evidence type="ECO:0000256" key="6">
    <source>
        <dbReference type="HAMAP-Rule" id="MF_01925"/>
    </source>
</evidence>
<evidence type="ECO:0000313" key="12">
    <source>
        <dbReference type="EMBL" id="NBH61360.1"/>
    </source>
</evidence>
<dbReference type="SUPFAM" id="SSF48179">
    <property type="entry name" value="6-phosphogluconate dehydrogenase C-terminal domain-like"/>
    <property type="match status" value="1"/>
</dbReference>
<evidence type="ECO:0000256" key="4">
    <source>
        <dbReference type="ARBA" id="ARBA00023002"/>
    </source>
</evidence>
<evidence type="ECO:0000256" key="5">
    <source>
        <dbReference type="ARBA" id="ARBA00058118"/>
    </source>
</evidence>
<evidence type="ECO:0000256" key="2">
    <source>
        <dbReference type="ARBA" id="ARBA00022650"/>
    </source>
</evidence>
<keyword evidence="6" id="KW-0963">Cytoplasm</keyword>
<dbReference type="Pfam" id="PF14748">
    <property type="entry name" value="P5CR_dimer"/>
    <property type="match status" value="1"/>
</dbReference>
<dbReference type="EC" id="1.5.1.2" evidence="6 7"/>
<dbReference type="Gene3D" id="3.40.50.720">
    <property type="entry name" value="NAD(P)-binding Rossmann-like Domain"/>
    <property type="match status" value="1"/>
</dbReference>
<feature type="domain" description="Pyrroline-5-carboxylate reductase dimerisation" evidence="11">
    <location>
        <begin position="165"/>
        <end position="261"/>
    </location>
</feature>
<dbReference type="PANTHER" id="PTHR11645">
    <property type="entry name" value="PYRROLINE-5-CARBOXYLATE REDUCTASE"/>
    <property type="match status" value="1"/>
</dbReference>
<dbReference type="RefSeq" id="WP_160201643.1">
    <property type="nucleotide sequence ID" value="NZ_QXWK01000011.1"/>
</dbReference>
<keyword evidence="13" id="KW-1185">Reference proteome</keyword>
<dbReference type="InterPro" id="IPR000304">
    <property type="entry name" value="Pyrroline-COOH_reductase"/>
</dbReference>
<dbReference type="InterPro" id="IPR053790">
    <property type="entry name" value="P5CR-like_CS"/>
</dbReference>
<evidence type="ECO:0000256" key="8">
    <source>
        <dbReference type="PIRSR" id="PIRSR000193-1"/>
    </source>
</evidence>
<reference evidence="12 13" key="1">
    <citation type="submission" date="2018-08" db="EMBL/GenBank/DDBJ databases">
        <title>Murine metabolic-syndrome-specific gut microbial biobank.</title>
        <authorList>
            <person name="Liu C."/>
        </authorList>
    </citation>
    <scope>NUCLEOTIDE SEQUENCE [LARGE SCALE GENOMIC DNA]</scope>
    <source>
        <strain evidence="12 13">28</strain>
    </source>
</reference>
<feature type="domain" description="Pyrroline-5-carboxylate reductase catalytic N-terminal" evidence="10">
    <location>
        <begin position="9"/>
        <end position="102"/>
    </location>
</feature>
<evidence type="ECO:0000259" key="11">
    <source>
        <dbReference type="Pfam" id="PF14748"/>
    </source>
</evidence>
<dbReference type="UniPathway" id="UPA00098">
    <property type="reaction ID" value="UER00361"/>
</dbReference>
<organism evidence="12 13">
    <name type="scientific">Anaerotruncus colihominis</name>
    <dbReference type="NCBI Taxonomy" id="169435"/>
    <lineage>
        <taxon>Bacteria</taxon>
        <taxon>Bacillati</taxon>
        <taxon>Bacillota</taxon>
        <taxon>Clostridia</taxon>
        <taxon>Eubacteriales</taxon>
        <taxon>Oscillospiraceae</taxon>
        <taxon>Anaerotruncus</taxon>
    </lineage>
</organism>
<feature type="binding site" evidence="8">
    <location>
        <begin position="12"/>
        <end position="17"/>
    </location>
    <ligand>
        <name>NADP(+)</name>
        <dbReference type="ChEBI" id="CHEBI:58349"/>
    </ligand>
</feature>
<comment type="pathway">
    <text evidence="6 9">Amino-acid biosynthesis; L-proline biosynthesis; L-proline from L-glutamate 5-semialdehyde: step 1/1.</text>
</comment>
<comment type="similarity">
    <text evidence="1 6 9">Belongs to the pyrroline-5-carboxylate reductase family.</text>
</comment>
<keyword evidence="6 9" id="KW-0028">Amino-acid biosynthesis</keyword>
<proteinExistence type="inferred from homology"/>
<dbReference type="PANTHER" id="PTHR11645:SF62">
    <property type="entry name" value="PYRROLINE-5-CARBOXYLATE REDUCTASE"/>
    <property type="match status" value="1"/>
</dbReference>
<dbReference type="Pfam" id="PF03807">
    <property type="entry name" value="F420_oxidored"/>
    <property type="match status" value="1"/>
</dbReference>
<dbReference type="Proteomes" id="UP000446866">
    <property type="component" value="Unassembled WGS sequence"/>
</dbReference>
<evidence type="ECO:0000256" key="1">
    <source>
        <dbReference type="ARBA" id="ARBA00005525"/>
    </source>
</evidence>
<keyword evidence="2 6" id="KW-0641">Proline biosynthesis</keyword>
<comment type="catalytic activity">
    <reaction evidence="6">
        <text>L-proline + NAD(+) = (S)-1-pyrroline-5-carboxylate + NADH + 2 H(+)</text>
        <dbReference type="Rhea" id="RHEA:14105"/>
        <dbReference type="ChEBI" id="CHEBI:15378"/>
        <dbReference type="ChEBI" id="CHEBI:17388"/>
        <dbReference type="ChEBI" id="CHEBI:57540"/>
        <dbReference type="ChEBI" id="CHEBI:57945"/>
        <dbReference type="ChEBI" id="CHEBI:60039"/>
        <dbReference type="EC" id="1.5.1.2"/>
    </reaction>
</comment>
<keyword evidence="3 6" id="KW-0521">NADP</keyword>
<keyword evidence="4 6" id="KW-0560">Oxidoreductase</keyword>
<dbReference type="InterPro" id="IPR008927">
    <property type="entry name" value="6-PGluconate_DH-like_C_sf"/>
</dbReference>
<dbReference type="SUPFAM" id="SSF51735">
    <property type="entry name" value="NAD(P)-binding Rossmann-fold domains"/>
    <property type="match status" value="1"/>
</dbReference>
<comment type="subcellular location">
    <subcellularLocation>
        <location evidence="6">Cytoplasm</location>
    </subcellularLocation>
</comment>
<comment type="catalytic activity">
    <reaction evidence="6 9">
        <text>L-proline + NADP(+) = (S)-1-pyrroline-5-carboxylate + NADPH + 2 H(+)</text>
        <dbReference type="Rhea" id="RHEA:14109"/>
        <dbReference type="ChEBI" id="CHEBI:15378"/>
        <dbReference type="ChEBI" id="CHEBI:17388"/>
        <dbReference type="ChEBI" id="CHEBI:57783"/>
        <dbReference type="ChEBI" id="CHEBI:58349"/>
        <dbReference type="ChEBI" id="CHEBI:60039"/>
        <dbReference type="EC" id="1.5.1.2"/>
    </reaction>
</comment>
<gene>
    <name evidence="6 12" type="primary">proC</name>
    <name evidence="12" type="ORF">D0435_06810</name>
</gene>
<name>A0A845QGZ0_9FIRM</name>
<dbReference type="GO" id="GO:0005737">
    <property type="term" value="C:cytoplasm"/>
    <property type="evidence" value="ECO:0007669"/>
    <property type="project" value="UniProtKB-SubCell"/>
</dbReference>
<evidence type="ECO:0000313" key="13">
    <source>
        <dbReference type="Proteomes" id="UP000446866"/>
    </source>
</evidence>
<accession>A0A845QGZ0</accession>
<dbReference type="GO" id="GO:0055129">
    <property type="term" value="P:L-proline biosynthetic process"/>
    <property type="evidence" value="ECO:0007669"/>
    <property type="project" value="UniProtKB-UniRule"/>
</dbReference>